<dbReference type="PANTHER" id="PTHR11076">
    <property type="entry name" value="DNA REPAIR POLYMERASE UMUC / TRANSFERASE FAMILY MEMBER"/>
    <property type="match status" value="1"/>
</dbReference>
<dbReference type="InterPro" id="IPR017961">
    <property type="entry name" value="DNA_pol_Y-fam_little_finger"/>
</dbReference>
<reference evidence="11 12" key="1">
    <citation type="submission" date="2011-10" db="EMBL/GenBank/DDBJ databases">
        <title>Genome sequence of Gluconobacter morbifer G707, isolated from Drosophila gut.</title>
        <authorList>
            <person name="Lee W.-J."/>
            <person name="Kim E.-K."/>
        </authorList>
    </citation>
    <scope>NUCLEOTIDE SEQUENCE [LARGE SCALE GENOMIC DNA]</scope>
    <source>
        <strain evidence="11 12">G707</strain>
    </source>
</reference>
<dbReference type="InterPro" id="IPR025188">
    <property type="entry name" value="DUF4113"/>
</dbReference>
<feature type="domain" description="UmuC" evidence="10">
    <location>
        <begin position="4"/>
        <end position="187"/>
    </location>
</feature>
<name>G6XHX4_9PROT</name>
<dbReference type="Gene3D" id="1.10.150.20">
    <property type="entry name" value="5' to 3' exonuclease, C-terminal subdomain"/>
    <property type="match status" value="1"/>
</dbReference>
<evidence type="ECO:0000256" key="2">
    <source>
        <dbReference type="ARBA" id="ARBA00011245"/>
    </source>
</evidence>
<comment type="caution">
    <text evidence="11">The sequence shown here is derived from an EMBL/GenBank/DDBJ whole genome shotgun (WGS) entry which is preliminary data.</text>
</comment>
<gene>
    <name evidence="11" type="ORF">GMO_11180</name>
</gene>
<keyword evidence="11" id="KW-0808">Transferase</keyword>
<dbReference type="Gene3D" id="3.40.1170.60">
    <property type="match status" value="1"/>
</dbReference>
<dbReference type="eggNOG" id="COG0389">
    <property type="taxonomic scope" value="Bacteria"/>
</dbReference>
<dbReference type="PANTHER" id="PTHR11076:SF34">
    <property type="entry name" value="PROTEIN UMUC"/>
    <property type="match status" value="1"/>
</dbReference>
<keyword evidence="5" id="KW-0741">SOS mutagenesis</keyword>
<comment type="subunit">
    <text evidence="2">Monomer.</text>
</comment>
<evidence type="ECO:0000256" key="7">
    <source>
        <dbReference type="ARBA" id="ARBA00023236"/>
    </source>
</evidence>
<dbReference type="Gene3D" id="3.30.70.270">
    <property type="match status" value="1"/>
</dbReference>
<dbReference type="GO" id="GO:0005829">
    <property type="term" value="C:cytosol"/>
    <property type="evidence" value="ECO:0007669"/>
    <property type="project" value="TreeGrafter"/>
</dbReference>
<evidence type="ECO:0000313" key="11">
    <source>
        <dbReference type="EMBL" id="EHH68348.1"/>
    </source>
</evidence>
<dbReference type="EMBL" id="AGQV01000002">
    <property type="protein sequence ID" value="EHH68348.1"/>
    <property type="molecule type" value="Genomic_DNA"/>
</dbReference>
<dbReference type="Pfam" id="PF00817">
    <property type="entry name" value="IMS"/>
    <property type="match status" value="1"/>
</dbReference>
<dbReference type="RefSeq" id="WP_008851267.1">
    <property type="nucleotide sequence ID" value="NZ_AGQV01000002.1"/>
</dbReference>
<dbReference type="Proteomes" id="UP000004949">
    <property type="component" value="Unassembled WGS sequence"/>
</dbReference>
<keyword evidence="12" id="KW-1185">Reference proteome</keyword>
<dbReference type="GO" id="GO:0042276">
    <property type="term" value="P:error-prone translesion synthesis"/>
    <property type="evidence" value="ECO:0007669"/>
    <property type="project" value="TreeGrafter"/>
</dbReference>
<dbReference type="GO" id="GO:0006281">
    <property type="term" value="P:DNA repair"/>
    <property type="evidence" value="ECO:0007669"/>
    <property type="project" value="UniProtKB-KW"/>
</dbReference>
<accession>G6XHX4</accession>
<evidence type="ECO:0000313" key="12">
    <source>
        <dbReference type="Proteomes" id="UP000004949"/>
    </source>
</evidence>
<protein>
    <recommendedName>
        <fullName evidence="3">DNA-directed DNA polymerase</fullName>
        <ecNumber evidence="3">2.7.7.7</ecNumber>
    </recommendedName>
</protein>
<dbReference type="GO" id="GO:0003684">
    <property type="term" value="F:damaged DNA binding"/>
    <property type="evidence" value="ECO:0007669"/>
    <property type="project" value="InterPro"/>
</dbReference>
<dbReference type="PATRIC" id="fig|1088869.3.peg.1118"/>
<evidence type="ECO:0000256" key="4">
    <source>
        <dbReference type="ARBA" id="ARBA00022763"/>
    </source>
</evidence>
<dbReference type="CDD" id="cd01700">
    <property type="entry name" value="PolY_Pol_V_umuC"/>
    <property type="match status" value="1"/>
</dbReference>
<dbReference type="Gene3D" id="3.30.1490.100">
    <property type="entry name" value="DNA polymerase, Y-family, little finger domain"/>
    <property type="match status" value="1"/>
</dbReference>
<keyword evidence="4" id="KW-0227">DNA damage</keyword>
<evidence type="ECO:0000256" key="1">
    <source>
        <dbReference type="ARBA" id="ARBA00010945"/>
    </source>
</evidence>
<keyword evidence="7" id="KW-0742">SOS response</keyword>
<comment type="similarity">
    <text evidence="1">Belongs to the DNA polymerase type-Y family.</text>
</comment>
<dbReference type="PROSITE" id="PS50173">
    <property type="entry name" value="UMUC"/>
    <property type="match status" value="1"/>
</dbReference>
<evidence type="ECO:0000256" key="3">
    <source>
        <dbReference type="ARBA" id="ARBA00012417"/>
    </source>
</evidence>
<dbReference type="Pfam" id="PF13438">
    <property type="entry name" value="DUF4113"/>
    <property type="match status" value="1"/>
</dbReference>
<dbReference type="GO" id="GO:0003887">
    <property type="term" value="F:DNA-directed DNA polymerase activity"/>
    <property type="evidence" value="ECO:0007669"/>
    <property type="project" value="UniProtKB-EC"/>
</dbReference>
<sequence length="419" mass="46895">MRVFGLIDGNSFYCSCQRAFEPRLKRRPVVVLSNNDGCAIARTREAKALGIRMGDAWHLARRRPESQPVIWYSSNYALYADMSRRMYQVLAERVPTVEPYSIDEMFLDLSGLPGNLHDRCRQLRQDVLEHAKIPTCVGWGPTKTIAKLANGLAKDHAELDGLCDLTDPEIRQGWYRRTSIDEVWGIGRQTTRKLQATGIETIADFVALEAKTARKMLTVVGGRVQAELRGQSCLPLSDIAATRKSIASTRTFGRLLLKWEEIREALAHYANRAAEKLREDGFEAAHLSVLMQTNPHNGDPWYAQQAAIAIEPTADARDLIRHATELGRAIFLPGYRYFKAGVILTDLRPAGGQGLMFTSRDPIRSVTAMAALDAVNARFGSGTLRPASTGLKRSWAPRQSLLSARYTTRLEEIVRARSW</sequence>
<keyword evidence="6" id="KW-0234">DNA repair</keyword>
<dbReference type="SUPFAM" id="SSF100879">
    <property type="entry name" value="Lesion bypass DNA polymerase (Y-family), little finger domain"/>
    <property type="match status" value="1"/>
</dbReference>
<comment type="catalytic activity">
    <reaction evidence="9">
        <text>DNA(n) + a 2'-deoxyribonucleoside 5'-triphosphate = DNA(n+1) + diphosphate</text>
        <dbReference type="Rhea" id="RHEA:22508"/>
        <dbReference type="Rhea" id="RHEA-COMP:17339"/>
        <dbReference type="Rhea" id="RHEA-COMP:17340"/>
        <dbReference type="ChEBI" id="CHEBI:33019"/>
        <dbReference type="ChEBI" id="CHEBI:61560"/>
        <dbReference type="ChEBI" id="CHEBI:173112"/>
        <dbReference type="EC" id="2.7.7.7"/>
    </reaction>
</comment>
<dbReference type="EC" id="2.7.7.7" evidence="3"/>
<dbReference type="Pfam" id="PF11799">
    <property type="entry name" value="IMS_C"/>
    <property type="match status" value="1"/>
</dbReference>
<comment type="function">
    <text evidence="8">Poorly processive, error-prone DNA polymerase involved in untargeted mutagenesis. Copies undamaged DNA at stalled replication forks, which arise in vivo from mismatched or misaligned primer ends. These misaligned primers can be extended by PolIV. Exhibits no 3'-5' exonuclease (proofreading) activity. May be involved in translesional synthesis, in conjunction with the beta clamp from PolIII.</text>
</comment>
<dbReference type="AlphaFoldDB" id="G6XHX4"/>
<dbReference type="InterPro" id="IPR036775">
    <property type="entry name" value="DNA_pol_Y-fam_lit_finger_sf"/>
</dbReference>
<evidence type="ECO:0000256" key="9">
    <source>
        <dbReference type="ARBA" id="ARBA00049244"/>
    </source>
</evidence>
<dbReference type="InterPro" id="IPR043502">
    <property type="entry name" value="DNA/RNA_pol_sf"/>
</dbReference>
<dbReference type="InterPro" id="IPR043128">
    <property type="entry name" value="Rev_trsase/Diguanyl_cyclase"/>
</dbReference>
<dbReference type="SUPFAM" id="SSF56672">
    <property type="entry name" value="DNA/RNA polymerases"/>
    <property type="match status" value="1"/>
</dbReference>
<evidence type="ECO:0000256" key="8">
    <source>
        <dbReference type="ARBA" id="ARBA00025589"/>
    </source>
</evidence>
<dbReference type="GO" id="GO:0009432">
    <property type="term" value="P:SOS response"/>
    <property type="evidence" value="ECO:0007669"/>
    <property type="project" value="UniProtKB-KW"/>
</dbReference>
<dbReference type="STRING" id="1088869.GMO_11180"/>
<keyword evidence="11" id="KW-0548">Nucleotidyltransferase</keyword>
<evidence type="ECO:0000256" key="6">
    <source>
        <dbReference type="ARBA" id="ARBA00023204"/>
    </source>
</evidence>
<proteinExistence type="inferred from homology"/>
<evidence type="ECO:0000259" key="10">
    <source>
        <dbReference type="PROSITE" id="PS50173"/>
    </source>
</evidence>
<organism evidence="11 12">
    <name type="scientific">Gluconobacter morbifer G707</name>
    <dbReference type="NCBI Taxonomy" id="1088869"/>
    <lineage>
        <taxon>Bacteria</taxon>
        <taxon>Pseudomonadati</taxon>
        <taxon>Pseudomonadota</taxon>
        <taxon>Alphaproteobacteria</taxon>
        <taxon>Acetobacterales</taxon>
        <taxon>Acetobacteraceae</taxon>
        <taxon>Gluconobacter</taxon>
    </lineage>
</organism>
<dbReference type="InterPro" id="IPR001126">
    <property type="entry name" value="UmuC"/>
</dbReference>
<dbReference type="InterPro" id="IPR050116">
    <property type="entry name" value="DNA_polymerase-Y"/>
</dbReference>
<evidence type="ECO:0000256" key="5">
    <source>
        <dbReference type="ARBA" id="ARBA00023199"/>
    </source>
</evidence>